<dbReference type="SUPFAM" id="SSF56112">
    <property type="entry name" value="Protein kinase-like (PK-like)"/>
    <property type="match status" value="1"/>
</dbReference>
<accession>A0A285D435</accession>
<dbReference type="PANTHER" id="PTHR39179:SF1">
    <property type="entry name" value="SPORE COAT PROTEIN I"/>
    <property type="match status" value="1"/>
</dbReference>
<dbReference type="Pfam" id="PF01636">
    <property type="entry name" value="APH"/>
    <property type="match status" value="1"/>
</dbReference>
<evidence type="ECO:0000313" key="3">
    <source>
        <dbReference type="Proteomes" id="UP000219546"/>
    </source>
</evidence>
<gene>
    <name evidence="2" type="ORF">SAMN05877753_108127</name>
</gene>
<dbReference type="InterPro" id="IPR011009">
    <property type="entry name" value="Kinase-like_dom_sf"/>
</dbReference>
<organism evidence="2 3">
    <name type="scientific">Bacillus oleivorans</name>
    <dbReference type="NCBI Taxonomy" id="1448271"/>
    <lineage>
        <taxon>Bacteria</taxon>
        <taxon>Bacillati</taxon>
        <taxon>Bacillota</taxon>
        <taxon>Bacilli</taxon>
        <taxon>Bacillales</taxon>
        <taxon>Bacillaceae</taxon>
        <taxon>Bacillus</taxon>
    </lineage>
</organism>
<reference evidence="2 3" key="1">
    <citation type="submission" date="2017-08" db="EMBL/GenBank/DDBJ databases">
        <authorList>
            <person name="de Groot N.N."/>
        </authorList>
    </citation>
    <scope>NUCLEOTIDE SEQUENCE [LARGE SCALE GENOMIC DNA]</scope>
    <source>
        <strain evidence="2 3">JC228</strain>
    </source>
</reference>
<dbReference type="InterPro" id="IPR047175">
    <property type="entry name" value="CotS-like"/>
</dbReference>
<dbReference type="RefSeq" id="WP_097159763.1">
    <property type="nucleotide sequence ID" value="NZ_JBEPMQ010000008.1"/>
</dbReference>
<dbReference type="AlphaFoldDB" id="A0A285D435"/>
<feature type="domain" description="Aminoglycoside phosphotransferase" evidence="1">
    <location>
        <begin position="37"/>
        <end position="255"/>
    </location>
</feature>
<dbReference type="NCBIfam" id="TIGR02906">
    <property type="entry name" value="spore_CotS"/>
    <property type="match status" value="1"/>
</dbReference>
<keyword evidence="2" id="KW-0946">Virion</keyword>
<dbReference type="EMBL" id="OAOP01000008">
    <property type="protein sequence ID" value="SNX74048.1"/>
    <property type="molecule type" value="Genomic_DNA"/>
</dbReference>
<evidence type="ECO:0000313" key="2">
    <source>
        <dbReference type="EMBL" id="SNX74048.1"/>
    </source>
</evidence>
<dbReference type="GO" id="GO:0042601">
    <property type="term" value="C:endospore-forming forespore"/>
    <property type="evidence" value="ECO:0007669"/>
    <property type="project" value="TreeGrafter"/>
</dbReference>
<dbReference type="InterPro" id="IPR002575">
    <property type="entry name" value="Aminoglycoside_PTrfase"/>
</dbReference>
<dbReference type="OrthoDB" id="9771902at2"/>
<proteinExistence type="predicted"/>
<protein>
    <submittedName>
        <fullName evidence="2">Spore coat protein I/spore coat-associated protein S</fullName>
    </submittedName>
</protein>
<dbReference type="Gene3D" id="3.90.1200.10">
    <property type="match status" value="1"/>
</dbReference>
<name>A0A285D435_9BACI</name>
<keyword evidence="2" id="KW-0167">Capsid protein</keyword>
<keyword evidence="3" id="KW-1185">Reference proteome</keyword>
<dbReference type="InterPro" id="IPR014255">
    <property type="entry name" value="Spore_coat_CotS"/>
</dbReference>
<evidence type="ECO:0000259" key="1">
    <source>
        <dbReference type="Pfam" id="PF01636"/>
    </source>
</evidence>
<dbReference type="Proteomes" id="UP000219546">
    <property type="component" value="Unassembled WGS sequence"/>
</dbReference>
<dbReference type="Gene3D" id="3.30.200.20">
    <property type="entry name" value="Phosphorylase Kinase, domain 1"/>
    <property type="match status" value="1"/>
</dbReference>
<dbReference type="PANTHER" id="PTHR39179">
    <property type="entry name" value="SPORE COAT PROTEIN I"/>
    <property type="match status" value="1"/>
</dbReference>
<sequence>MDTVFSDVVKDVISQYPLKVETIYLLSYKGKKAVWSIATDQGEVIMKKLPMIENDIKFMIHAIDYLRNGGIYTPGVFKTNSGEGYVEHEGEYFVVFEAVYGRNPDYEIEEDMRMIMRGMAAFHKASKGIESPTGEFPSFLLLESKEEMERRYQKLVNWKEEKSKKSEKNAIDKLFLKYVDTCLEQAEKAIAMLANPYFEQWVEETKINKTLCHQDYASGNLVIGNDNNLYVFDMDSLTVELPVRDIRKILNKVMKKETAWNLEKFKNMMKYYQEVNPLTKEQYQILAADLQFPHLFYGQVSKYYEGRDAKWPLRKHFDRIKDMTATELSKDAVLQSFLSQLDEVISHGA</sequence>